<dbReference type="SUPFAM" id="SSF48464">
    <property type="entry name" value="ENTH/VHS domain"/>
    <property type="match status" value="1"/>
</dbReference>
<comment type="caution">
    <text evidence="2">The sequence shown here is derived from an EMBL/GenBank/DDBJ whole genome shotgun (WGS) entry which is preliminary data.</text>
</comment>
<protein>
    <recommendedName>
        <fullName evidence="1">VHS domain-containing protein</fullName>
    </recommendedName>
</protein>
<dbReference type="PANTHER" id="PTHR47180">
    <property type="entry name" value="ADP-RIBOSYLATION FACTOR-BINDING PROTEIN GGA1-RELATED"/>
    <property type="match status" value="1"/>
</dbReference>
<accession>A0A8H7ZSR7</accession>
<keyword evidence="3" id="KW-1185">Reference proteome</keyword>
<dbReference type="AlphaFoldDB" id="A0A8H7ZSR7"/>
<gene>
    <name evidence="2" type="ORF">BJ554DRAFT_856</name>
</gene>
<proteinExistence type="predicted"/>
<dbReference type="GO" id="GO:0005829">
    <property type="term" value="C:cytosol"/>
    <property type="evidence" value="ECO:0007669"/>
    <property type="project" value="GOC"/>
</dbReference>
<dbReference type="PROSITE" id="PS50179">
    <property type="entry name" value="VHS"/>
    <property type="match status" value="1"/>
</dbReference>
<dbReference type="GO" id="GO:0006895">
    <property type="term" value="P:Golgi to endosome transport"/>
    <property type="evidence" value="ECO:0007669"/>
    <property type="project" value="TreeGrafter"/>
</dbReference>
<dbReference type="Proteomes" id="UP000673691">
    <property type="component" value="Unassembled WGS sequence"/>
</dbReference>
<dbReference type="Gene3D" id="1.25.40.90">
    <property type="match status" value="1"/>
</dbReference>
<dbReference type="GO" id="GO:0043328">
    <property type="term" value="P:protein transport to vacuole involved in ubiquitin-dependent protein catabolic process via the multivesicular body sorting pathway"/>
    <property type="evidence" value="ECO:0007669"/>
    <property type="project" value="TreeGrafter"/>
</dbReference>
<dbReference type="GO" id="GO:0035091">
    <property type="term" value="F:phosphatidylinositol binding"/>
    <property type="evidence" value="ECO:0007669"/>
    <property type="project" value="InterPro"/>
</dbReference>
<dbReference type="GO" id="GO:0005802">
    <property type="term" value="C:trans-Golgi network"/>
    <property type="evidence" value="ECO:0007669"/>
    <property type="project" value="TreeGrafter"/>
</dbReference>
<evidence type="ECO:0000259" key="1">
    <source>
        <dbReference type="PROSITE" id="PS50179"/>
    </source>
</evidence>
<name>A0A8H7ZSR7_9FUNG</name>
<dbReference type="InterPro" id="IPR052653">
    <property type="entry name" value="ARF-binding"/>
</dbReference>
<organism evidence="2 3">
    <name type="scientific">Olpidium bornovanus</name>
    <dbReference type="NCBI Taxonomy" id="278681"/>
    <lineage>
        <taxon>Eukaryota</taxon>
        <taxon>Fungi</taxon>
        <taxon>Fungi incertae sedis</taxon>
        <taxon>Olpidiomycota</taxon>
        <taxon>Olpidiomycotina</taxon>
        <taxon>Olpidiomycetes</taxon>
        <taxon>Olpidiales</taxon>
        <taxon>Olpidiaceae</taxon>
        <taxon>Olpidium</taxon>
    </lineage>
</organism>
<sequence length="98" mass="11089">MTPVQRRILELIQEWQSTIAQTSPYKEDLRHIDDMYRLLSYKGILCPVSAALVGLQVRFATMATIVAALVQGTPFRASAKLPMPSWRRHRYVSSIGEG</sequence>
<dbReference type="OrthoDB" id="2018246at2759"/>
<evidence type="ECO:0000313" key="3">
    <source>
        <dbReference type="Proteomes" id="UP000673691"/>
    </source>
</evidence>
<evidence type="ECO:0000313" key="2">
    <source>
        <dbReference type="EMBL" id="KAG5458846.1"/>
    </source>
</evidence>
<reference evidence="2 3" key="1">
    <citation type="journal article" name="Sci. Rep.">
        <title>Genome-scale phylogenetic analyses confirm Olpidium as the closest living zoosporic fungus to the non-flagellated, terrestrial fungi.</title>
        <authorList>
            <person name="Chang Y."/>
            <person name="Rochon D."/>
            <person name="Sekimoto S."/>
            <person name="Wang Y."/>
            <person name="Chovatia M."/>
            <person name="Sandor L."/>
            <person name="Salamov A."/>
            <person name="Grigoriev I.V."/>
            <person name="Stajich J.E."/>
            <person name="Spatafora J.W."/>
        </authorList>
    </citation>
    <scope>NUCLEOTIDE SEQUENCE [LARGE SCALE GENOMIC DNA]</scope>
    <source>
        <strain evidence="2">S191</strain>
    </source>
</reference>
<dbReference type="InterPro" id="IPR008942">
    <property type="entry name" value="ENTH_VHS"/>
</dbReference>
<dbReference type="EMBL" id="JAEFCI010007810">
    <property type="protein sequence ID" value="KAG5458846.1"/>
    <property type="molecule type" value="Genomic_DNA"/>
</dbReference>
<feature type="domain" description="VHS" evidence="1">
    <location>
        <begin position="1"/>
        <end position="47"/>
    </location>
</feature>
<dbReference type="GO" id="GO:0006896">
    <property type="term" value="P:Golgi to vacuole transport"/>
    <property type="evidence" value="ECO:0007669"/>
    <property type="project" value="TreeGrafter"/>
</dbReference>
<dbReference type="GO" id="GO:0043130">
    <property type="term" value="F:ubiquitin binding"/>
    <property type="evidence" value="ECO:0007669"/>
    <property type="project" value="InterPro"/>
</dbReference>
<dbReference type="InterPro" id="IPR002014">
    <property type="entry name" value="VHS_dom"/>
</dbReference>
<dbReference type="PANTHER" id="PTHR47180:SF1">
    <property type="entry name" value="ADP-RIBOSYLATION FACTOR-BINDING PROTEIN GGA1-RELATED"/>
    <property type="match status" value="1"/>
</dbReference>